<keyword evidence="1" id="KW-0812">Transmembrane</keyword>
<feature type="transmembrane region" description="Helical" evidence="1">
    <location>
        <begin position="377"/>
        <end position="399"/>
    </location>
</feature>
<accession>A0A1V0TSH2</accession>
<sequence>MIINGTPVATDLDLAAVQLRKDVVLRAQESVARLGLQRPALIEISWEGSSRPVQPSHDVLGTAPEELKGTVTRLPDACRQLPLHQLVVLGEPGTGKSVAALLLVRDMAEEPQPGDPVPVLMSLSSWRPAISMKDWLVRQIKQNSPTLTNRWKFGKNAAAKLFDAGMVMPVLDGLDELPEPLRARAVRSIDAVIRNGCWLLVTCRDDEYERTCRAGSHLTRAAVVELEAVGAEAAITYLKRSKVTGDERWNSVFDAMRGERESMPTQTMASPLMLYLAQKTYRASLTDPGELVSKARSPEDVEDALLNRYLPAVYTDDTSSRYKETRARRYLTLTARQMRRDGTVDFAWWQLNALLAGPLVGFAFGSVWGWFMEVLFSPALGMATGVLAGLGGWLAHALVRSDLKQVYVPERAVHGPKALLRRYALIGGATALAVAGATGASAGLWLSRVLEVAAPVAWHYGTIVGAASGAATLLGSAWGSYQVSRLWFWITGRLPRRPLSFLENAHERGVLRQIGAVYQFRHQRLLRQLGGGVAEKPSRSVYGKWNAEWQRWRPLLPVFASAVQVGSALCALALVSMMYDTTTQVDLSYHSGDRPGIRVDTSMCQSVNPCYGVPIWSWKLPRGSSRNTVWLPEILHGRSLRRWSGTIKADGCAGGAVKVTLALRDEAPVAFTLNDSAEAPMAELPQPARPQRQPVSLALRRLDSRPCSLLVEWTGPGLVDDGLEPARKRLGVRARAA</sequence>
<gene>
    <name evidence="3" type="ORF">B1H19_17415</name>
</gene>
<protein>
    <recommendedName>
        <fullName evidence="2">NACHT domain-containing protein</fullName>
    </recommendedName>
</protein>
<dbReference type="SUPFAM" id="SSF52540">
    <property type="entry name" value="P-loop containing nucleoside triphosphate hydrolases"/>
    <property type="match status" value="1"/>
</dbReference>
<feature type="transmembrane region" description="Helical" evidence="1">
    <location>
        <begin position="346"/>
        <end position="371"/>
    </location>
</feature>
<feature type="transmembrane region" description="Helical" evidence="1">
    <location>
        <begin position="555"/>
        <end position="579"/>
    </location>
</feature>
<reference evidence="3 4" key="1">
    <citation type="submission" date="2017-04" db="EMBL/GenBank/DDBJ databases">
        <title>Complete Genome Sequence of Streptomyces gilvosporeus F607, a Capable Producer of Natamycin.</title>
        <authorList>
            <person name="Zong G."/>
            <person name="Zhong C."/>
            <person name="Fu J."/>
            <person name="Qin R."/>
            <person name="Cao G."/>
        </authorList>
    </citation>
    <scope>NUCLEOTIDE SEQUENCE [LARGE SCALE GENOMIC DNA]</scope>
    <source>
        <strain evidence="3 4">F607</strain>
    </source>
</reference>
<keyword evidence="1" id="KW-0472">Membrane</keyword>
<dbReference type="InterPro" id="IPR027417">
    <property type="entry name" value="P-loop_NTPase"/>
</dbReference>
<dbReference type="AlphaFoldDB" id="A0A1V0TSH2"/>
<keyword evidence="1" id="KW-1133">Transmembrane helix</keyword>
<feature type="transmembrane region" description="Helical" evidence="1">
    <location>
        <begin position="457"/>
        <end position="478"/>
    </location>
</feature>
<name>A0A1V0TSH2_9ACTN</name>
<evidence type="ECO:0000259" key="2">
    <source>
        <dbReference type="Pfam" id="PF05729"/>
    </source>
</evidence>
<feature type="transmembrane region" description="Helical" evidence="1">
    <location>
        <begin position="420"/>
        <end position="445"/>
    </location>
</feature>
<keyword evidence="4" id="KW-1185">Reference proteome</keyword>
<evidence type="ECO:0000313" key="3">
    <source>
        <dbReference type="EMBL" id="ARF55718.1"/>
    </source>
</evidence>
<proteinExistence type="predicted"/>
<evidence type="ECO:0000256" key="1">
    <source>
        <dbReference type="SAM" id="Phobius"/>
    </source>
</evidence>
<dbReference type="EMBL" id="CP020569">
    <property type="protein sequence ID" value="ARF55718.1"/>
    <property type="molecule type" value="Genomic_DNA"/>
</dbReference>
<dbReference type="Proteomes" id="UP000192726">
    <property type="component" value="Chromosome"/>
</dbReference>
<dbReference type="Pfam" id="PF05729">
    <property type="entry name" value="NACHT"/>
    <property type="match status" value="1"/>
</dbReference>
<dbReference type="STRING" id="553510.B1H19_17415"/>
<evidence type="ECO:0000313" key="4">
    <source>
        <dbReference type="Proteomes" id="UP000192726"/>
    </source>
</evidence>
<dbReference type="Gene3D" id="3.40.50.300">
    <property type="entry name" value="P-loop containing nucleotide triphosphate hydrolases"/>
    <property type="match status" value="1"/>
</dbReference>
<feature type="domain" description="NACHT" evidence="2">
    <location>
        <begin position="85"/>
        <end position="240"/>
    </location>
</feature>
<organism evidence="3 4">
    <name type="scientific">Streptomyces gilvosporeus</name>
    <dbReference type="NCBI Taxonomy" id="553510"/>
    <lineage>
        <taxon>Bacteria</taxon>
        <taxon>Bacillati</taxon>
        <taxon>Actinomycetota</taxon>
        <taxon>Actinomycetes</taxon>
        <taxon>Kitasatosporales</taxon>
        <taxon>Streptomycetaceae</taxon>
        <taxon>Streptomyces</taxon>
    </lineage>
</organism>
<dbReference type="InterPro" id="IPR007111">
    <property type="entry name" value="NACHT_NTPase"/>
</dbReference>
<dbReference type="KEGG" id="sgv:B1H19_17415"/>